<dbReference type="InterPro" id="IPR026906">
    <property type="entry name" value="LRR_5"/>
</dbReference>
<evidence type="ECO:0000313" key="1">
    <source>
        <dbReference type="EMBL" id="JAP94219.1"/>
    </source>
</evidence>
<proteinExistence type="predicted"/>
<dbReference type="Gene3D" id="3.80.10.10">
    <property type="entry name" value="Ribonuclease Inhibitor"/>
    <property type="match status" value="1"/>
</dbReference>
<dbReference type="EMBL" id="GDID01002387">
    <property type="protein sequence ID" value="JAP94219.1"/>
    <property type="molecule type" value="Transcribed_RNA"/>
</dbReference>
<dbReference type="Pfam" id="PF13306">
    <property type="entry name" value="LRR_5"/>
    <property type="match status" value="1"/>
</dbReference>
<organism evidence="1">
    <name type="scientific">Trepomonas sp. PC1</name>
    <dbReference type="NCBI Taxonomy" id="1076344"/>
    <lineage>
        <taxon>Eukaryota</taxon>
        <taxon>Metamonada</taxon>
        <taxon>Diplomonadida</taxon>
        <taxon>Hexamitidae</taxon>
        <taxon>Hexamitinae</taxon>
        <taxon>Trepomonas</taxon>
    </lineage>
</organism>
<dbReference type="SUPFAM" id="SSF52058">
    <property type="entry name" value="L domain-like"/>
    <property type="match status" value="1"/>
</dbReference>
<accession>A0A146KG08</accession>
<dbReference type="InterPro" id="IPR032675">
    <property type="entry name" value="LRR_dom_sf"/>
</dbReference>
<gene>
    <name evidence="1" type="ORF">TPC1_13221</name>
</gene>
<protein>
    <submittedName>
        <fullName evidence="1">Leucine rich repeats-containing protein</fullName>
    </submittedName>
</protein>
<dbReference type="AlphaFoldDB" id="A0A146KG08"/>
<feature type="non-terminal residue" evidence="1">
    <location>
        <position position="1"/>
    </location>
</feature>
<name>A0A146KG08_9EUKA</name>
<feature type="non-terminal residue" evidence="1">
    <location>
        <position position="170"/>
    </location>
</feature>
<reference evidence="1" key="1">
    <citation type="submission" date="2015-07" db="EMBL/GenBank/DDBJ databases">
        <title>Adaptation to a free-living lifestyle via gene acquisitions in the diplomonad Trepomonas sp. PC1.</title>
        <authorList>
            <person name="Xu F."/>
            <person name="Jerlstrom-Hultqvist J."/>
            <person name="Kolisko M."/>
            <person name="Simpson A.G.B."/>
            <person name="Roger A.J."/>
            <person name="Svard S.G."/>
            <person name="Andersson J.O."/>
        </authorList>
    </citation>
    <scope>NUCLEOTIDE SEQUENCE</scope>
    <source>
        <strain evidence="1">PC1</strain>
    </source>
</reference>
<sequence>CNKYILVNNTLVVLETEVTAQNLESFDKREIFYLIAPYCVKIQAKCFVCFRNLRYAWLPKLQQVGASSFSGCYSLFKLSCKNLQDAQIQAFSQCFSLSQIDLHELIQLGNSVFSNGFAFQVLSANKLKRLNEQQFLECNQLFYVNCDSLTECSTCFKNKKLKFVHTPKLK</sequence>